<dbReference type="Proteomes" id="UP000887116">
    <property type="component" value="Unassembled WGS sequence"/>
</dbReference>
<protein>
    <submittedName>
        <fullName evidence="1">Uncharacterized protein</fullName>
    </submittedName>
</protein>
<name>A0A8X6G561_TRICU</name>
<evidence type="ECO:0000313" key="2">
    <source>
        <dbReference type="Proteomes" id="UP000887116"/>
    </source>
</evidence>
<comment type="caution">
    <text evidence="1">The sequence shown here is derived from an EMBL/GenBank/DDBJ whole genome shotgun (WGS) entry which is preliminary data.</text>
</comment>
<proteinExistence type="predicted"/>
<sequence>MTCQNIWNKLLESRKSISHLANIQTIIYHNVRQQTTAHTFQSDLLTLRDCFFQRRIFISNDSSLLTGNPCCSFTFLFSTVNEEDVNNNKRNPLAGKWHEDIRLKR</sequence>
<evidence type="ECO:0000313" key="1">
    <source>
        <dbReference type="EMBL" id="GFQ97015.1"/>
    </source>
</evidence>
<accession>A0A8X6G561</accession>
<organism evidence="1 2">
    <name type="scientific">Trichonephila clavata</name>
    <name type="common">Joro spider</name>
    <name type="synonym">Nephila clavata</name>
    <dbReference type="NCBI Taxonomy" id="2740835"/>
    <lineage>
        <taxon>Eukaryota</taxon>
        <taxon>Metazoa</taxon>
        <taxon>Ecdysozoa</taxon>
        <taxon>Arthropoda</taxon>
        <taxon>Chelicerata</taxon>
        <taxon>Arachnida</taxon>
        <taxon>Araneae</taxon>
        <taxon>Araneomorphae</taxon>
        <taxon>Entelegynae</taxon>
        <taxon>Araneoidea</taxon>
        <taxon>Nephilidae</taxon>
        <taxon>Trichonephila</taxon>
    </lineage>
</organism>
<gene>
    <name evidence="1" type="ORF">TNCT_501841</name>
</gene>
<reference evidence="1" key="1">
    <citation type="submission" date="2020-07" db="EMBL/GenBank/DDBJ databases">
        <title>Multicomponent nature underlies the extraordinary mechanical properties of spider dragline silk.</title>
        <authorList>
            <person name="Kono N."/>
            <person name="Nakamura H."/>
            <person name="Mori M."/>
            <person name="Yoshida Y."/>
            <person name="Ohtoshi R."/>
            <person name="Malay A.D."/>
            <person name="Moran D.A.P."/>
            <person name="Tomita M."/>
            <person name="Numata K."/>
            <person name="Arakawa K."/>
        </authorList>
    </citation>
    <scope>NUCLEOTIDE SEQUENCE</scope>
</reference>
<dbReference type="AlphaFoldDB" id="A0A8X6G561"/>
<dbReference type="EMBL" id="BMAO01024690">
    <property type="protein sequence ID" value="GFQ97015.1"/>
    <property type="molecule type" value="Genomic_DNA"/>
</dbReference>
<keyword evidence="2" id="KW-1185">Reference proteome</keyword>